<evidence type="ECO:0000259" key="2">
    <source>
        <dbReference type="Pfam" id="PF07883"/>
    </source>
</evidence>
<organism evidence="3 4">
    <name type="scientific">Bradyrhizobium jicamae</name>
    <dbReference type="NCBI Taxonomy" id="280332"/>
    <lineage>
        <taxon>Bacteria</taxon>
        <taxon>Pseudomonadati</taxon>
        <taxon>Pseudomonadota</taxon>
        <taxon>Alphaproteobacteria</taxon>
        <taxon>Hyphomicrobiales</taxon>
        <taxon>Nitrobacteraceae</taxon>
        <taxon>Bradyrhizobium</taxon>
    </lineage>
</organism>
<keyword evidence="1" id="KW-0732">Signal</keyword>
<feature type="chain" id="PRO_5006442371" description="Cupin type-2 domain-containing protein" evidence="1">
    <location>
        <begin position="20"/>
        <end position="125"/>
    </location>
</feature>
<sequence length="125" mass="13618">MQKLFLTSIIAMLISSAHAQGITRDELKRADLTGKDMDVIVTIVTVLPGENLPRHIHPGEEVVYVLDGAMLELPDGSQRQFPTGAATINIRNVPHAEFKVAGDKALKMLTVHIVDKGKPVTEVVK</sequence>
<dbReference type="AlphaFoldDB" id="A0A0R3KT82"/>
<dbReference type="InterPro" id="IPR011051">
    <property type="entry name" value="RmlC_Cupin_sf"/>
</dbReference>
<dbReference type="InterPro" id="IPR014710">
    <property type="entry name" value="RmlC-like_jellyroll"/>
</dbReference>
<name>A0A0R3KT82_9BRAD</name>
<dbReference type="Pfam" id="PF07883">
    <property type="entry name" value="Cupin_2"/>
    <property type="match status" value="1"/>
</dbReference>
<gene>
    <name evidence="3" type="ORF">CQ12_39110</name>
</gene>
<dbReference type="OrthoDB" id="8447070at2"/>
<dbReference type="RefSeq" id="WP_057839864.1">
    <property type="nucleotide sequence ID" value="NZ_LLXZ01000204.1"/>
</dbReference>
<accession>A0A0R3KT82</accession>
<comment type="caution">
    <text evidence="3">The sequence shown here is derived from an EMBL/GenBank/DDBJ whole genome shotgun (WGS) entry which is preliminary data.</text>
</comment>
<dbReference type="Proteomes" id="UP000050863">
    <property type="component" value="Unassembled WGS sequence"/>
</dbReference>
<protein>
    <recommendedName>
        <fullName evidence="2">Cupin type-2 domain-containing protein</fullName>
    </recommendedName>
</protein>
<feature type="domain" description="Cupin type-2" evidence="2">
    <location>
        <begin position="43"/>
        <end position="111"/>
    </location>
</feature>
<reference evidence="3 4" key="1">
    <citation type="submission" date="2014-03" db="EMBL/GenBank/DDBJ databases">
        <title>Bradyrhizobium valentinum sp. nov., isolated from effective nodules of Lupinus mariae-josephae, a lupine endemic of basic-lime soils in Eastern Spain.</title>
        <authorList>
            <person name="Duran D."/>
            <person name="Rey L."/>
            <person name="Navarro A."/>
            <person name="Busquets A."/>
            <person name="Imperial J."/>
            <person name="Ruiz-Argueso T."/>
        </authorList>
    </citation>
    <scope>NUCLEOTIDE SEQUENCE [LARGE SCALE GENOMIC DNA]</scope>
    <source>
        <strain evidence="3 4">PAC68</strain>
    </source>
</reference>
<dbReference type="PANTHER" id="PTHR38599:SF1">
    <property type="entry name" value="CUPIN DOMAIN PROTEIN (AFU_ORTHOLOGUE AFUA_3G13620)"/>
    <property type="match status" value="1"/>
</dbReference>
<keyword evidence="4" id="KW-1185">Reference proteome</keyword>
<feature type="signal peptide" evidence="1">
    <location>
        <begin position="1"/>
        <end position="19"/>
    </location>
</feature>
<dbReference type="InterPro" id="IPR013096">
    <property type="entry name" value="Cupin_2"/>
</dbReference>
<dbReference type="STRING" id="280332.CQ12_39110"/>
<evidence type="ECO:0000313" key="3">
    <source>
        <dbReference type="EMBL" id="KRQ95871.1"/>
    </source>
</evidence>
<dbReference type="Gene3D" id="2.60.120.10">
    <property type="entry name" value="Jelly Rolls"/>
    <property type="match status" value="1"/>
</dbReference>
<proteinExistence type="predicted"/>
<evidence type="ECO:0000313" key="4">
    <source>
        <dbReference type="Proteomes" id="UP000050863"/>
    </source>
</evidence>
<evidence type="ECO:0000256" key="1">
    <source>
        <dbReference type="SAM" id="SignalP"/>
    </source>
</evidence>
<dbReference type="SUPFAM" id="SSF51182">
    <property type="entry name" value="RmlC-like cupins"/>
    <property type="match status" value="1"/>
</dbReference>
<dbReference type="PANTHER" id="PTHR38599">
    <property type="entry name" value="CUPIN DOMAIN PROTEIN (AFU_ORTHOLOGUE AFUA_3G13620)"/>
    <property type="match status" value="1"/>
</dbReference>
<dbReference type="EMBL" id="LLXZ01000204">
    <property type="protein sequence ID" value="KRQ95871.1"/>
    <property type="molecule type" value="Genomic_DNA"/>
</dbReference>